<keyword evidence="5 6" id="KW-0472">Membrane</keyword>
<evidence type="ECO:0000256" key="4">
    <source>
        <dbReference type="ARBA" id="ARBA00022989"/>
    </source>
</evidence>
<reference evidence="8" key="1">
    <citation type="submission" date="2022-11" db="UniProtKB">
        <authorList>
            <consortium name="WormBaseParasite"/>
        </authorList>
    </citation>
    <scope>IDENTIFICATION</scope>
</reference>
<sequence>MATIPYFTTNRRQRSHSQLQQLIPLTSQQQPNTSTTTWPPIQLKQQNLNKREENTRLSILGSECSLSSYYRLPGIPHENNGESDQREDGISVDSLESPERFLYRSYSNSRSRCMQMFEDNLKLLLGSFALAVFGTALIIFSFCITFLPNDMDIHGWIFLVVGILFAIPGFYHLIYICCALCGRPGYSFDQLPTLNKNRKSLINY</sequence>
<feature type="transmembrane region" description="Helical" evidence="6">
    <location>
        <begin position="153"/>
        <end position="181"/>
    </location>
</feature>
<evidence type="ECO:0000313" key="7">
    <source>
        <dbReference type="Proteomes" id="UP000887563"/>
    </source>
</evidence>
<dbReference type="GO" id="GO:0016020">
    <property type="term" value="C:membrane"/>
    <property type="evidence" value="ECO:0007669"/>
    <property type="project" value="UniProtKB-SubCell"/>
</dbReference>
<accession>A0A914NFI1</accession>
<dbReference type="InterPro" id="IPR008590">
    <property type="entry name" value="TMEM_230/134"/>
</dbReference>
<evidence type="ECO:0000313" key="8">
    <source>
        <dbReference type="WBParaSite" id="Minc3s04814g37050"/>
    </source>
</evidence>
<organism evidence="7 8">
    <name type="scientific">Meloidogyne incognita</name>
    <name type="common">Southern root-knot nematode worm</name>
    <name type="synonym">Oxyuris incognita</name>
    <dbReference type="NCBI Taxonomy" id="6306"/>
    <lineage>
        <taxon>Eukaryota</taxon>
        <taxon>Metazoa</taxon>
        <taxon>Ecdysozoa</taxon>
        <taxon>Nematoda</taxon>
        <taxon>Chromadorea</taxon>
        <taxon>Rhabditida</taxon>
        <taxon>Tylenchina</taxon>
        <taxon>Tylenchomorpha</taxon>
        <taxon>Tylenchoidea</taxon>
        <taxon>Meloidogynidae</taxon>
        <taxon>Meloidogyninae</taxon>
        <taxon>Meloidogyne</taxon>
        <taxon>Meloidogyne incognita group</taxon>
    </lineage>
</organism>
<keyword evidence="3 6" id="KW-0812">Transmembrane</keyword>
<evidence type="ECO:0000256" key="2">
    <source>
        <dbReference type="ARBA" id="ARBA00007743"/>
    </source>
</evidence>
<name>A0A914NFI1_MELIC</name>
<evidence type="ECO:0000256" key="3">
    <source>
        <dbReference type="ARBA" id="ARBA00022692"/>
    </source>
</evidence>
<keyword evidence="4 6" id="KW-1133">Transmembrane helix</keyword>
<proteinExistence type="inferred from homology"/>
<protein>
    <submittedName>
        <fullName evidence="8">Transmembrane protein 230</fullName>
    </submittedName>
</protein>
<comment type="similarity">
    <text evidence="2">Belongs to the TMEM134/TMEM230 family.</text>
</comment>
<dbReference type="PANTHER" id="PTHR13558:SF1">
    <property type="entry name" value="TRANSMEMBRANE PROTEIN 134"/>
    <property type="match status" value="1"/>
</dbReference>
<evidence type="ECO:0000256" key="1">
    <source>
        <dbReference type="ARBA" id="ARBA00004141"/>
    </source>
</evidence>
<evidence type="ECO:0000256" key="5">
    <source>
        <dbReference type="ARBA" id="ARBA00023136"/>
    </source>
</evidence>
<dbReference type="PANTHER" id="PTHR13558">
    <property type="entry name" value="TRANSMEMBRANE PROTEIN 134"/>
    <property type="match status" value="1"/>
</dbReference>
<dbReference type="Proteomes" id="UP000887563">
    <property type="component" value="Unplaced"/>
</dbReference>
<evidence type="ECO:0000256" key="6">
    <source>
        <dbReference type="SAM" id="Phobius"/>
    </source>
</evidence>
<comment type="subcellular location">
    <subcellularLocation>
        <location evidence="1">Membrane</location>
        <topology evidence="1">Multi-pass membrane protein</topology>
    </subcellularLocation>
</comment>
<dbReference type="Pfam" id="PF05915">
    <property type="entry name" value="TMEM_230_134"/>
    <property type="match status" value="1"/>
</dbReference>
<dbReference type="AlphaFoldDB" id="A0A914NFI1"/>
<keyword evidence="7" id="KW-1185">Reference proteome</keyword>
<feature type="transmembrane region" description="Helical" evidence="6">
    <location>
        <begin position="123"/>
        <end position="147"/>
    </location>
</feature>
<dbReference type="InterPro" id="IPR039714">
    <property type="entry name" value="TMEM134"/>
</dbReference>
<dbReference type="WBParaSite" id="Minc3s04814g37050">
    <property type="protein sequence ID" value="Minc3s04814g37050"/>
    <property type="gene ID" value="Minc3s04814g37050"/>
</dbReference>